<accession>A0ABX3AU13</accession>
<comment type="caution">
    <text evidence="1">The sequence shown here is derived from an EMBL/GenBank/DDBJ whole genome shotgun (WGS) entry which is preliminary data.</text>
</comment>
<dbReference type="InterPro" id="IPR010391">
    <property type="entry name" value="DNA_damage-inducible_DinI-like"/>
</dbReference>
<dbReference type="Gene3D" id="3.30.910.10">
    <property type="entry name" value="DinI-like"/>
    <property type="match status" value="1"/>
</dbReference>
<protein>
    <submittedName>
        <fullName evidence="1">Damage-inducible protein DinI</fullName>
    </submittedName>
</protein>
<dbReference type="PANTHER" id="PTHR36572">
    <property type="entry name" value="DNA DAMAGE-INDUCIBLE PROTEIN I-RELATED"/>
    <property type="match status" value="1"/>
</dbReference>
<keyword evidence="2" id="KW-1185">Reference proteome</keyword>
<name>A0ABX3AU13_ALILO</name>
<dbReference type="EMBL" id="AJYJ02000094">
    <property type="protein sequence ID" value="OEF12665.1"/>
    <property type="molecule type" value="Genomic_DNA"/>
</dbReference>
<dbReference type="InterPro" id="IPR036687">
    <property type="entry name" value="DinI-like_sf"/>
</dbReference>
<proteinExistence type="predicted"/>
<dbReference type="SUPFAM" id="SSF54857">
    <property type="entry name" value="DNA damage-inducible protein DinI"/>
    <property type="match status" value="1"/>
</dbReference>
<gene>
    <name evidence="1" type="ORF">A1Q5_09295</name>
</gene>
<dbReference type="Proteomes" id="UP000095059">
    <property type="component" value="Unassembled WGS sequence"/>
</dbReference>
<sequence>MRIEMMITAAQLPKDGLTLIQQEMERRVWESYPNARIRIRKGANNHLEIYAPKDNKKAANIIVEQMFNEAEEWLYA</sequence>
<organism evidence="1 2">
    <name type="scientific">Aliivibrio logei 5S-186</name>
    <dbReference type="NCBI Taxonomy" id="626086"/>
    <lineage>
        <taxon>Bacteria</taxon>
        <taxon>Pseudomonadati</taxon>
        <taxon>Pseudomonadota</taxon>
        <taxon>Gammaproteobacteria</taxon>
        <taxon>Vibrionales</taxon>
        <taxon>Vibrionaceae</taxon>
        <taxon>Aliivibrio</taxon>
    </lineage>
</organism>
<reference evidence="1 2" key="1">
    <citation type="journal article" date="2012" name="Science">
        <title>Ecological populations of bacteria act as socially cohesive units of antibiotic production and resistance.</title>
        <authorList>
            <person name="Cordero O.X."/>
            <person name="Wildschutte H."/>
            <person name="Kirkup B."/>
            <person name="Proehl S."/>
            <person name="Ngo L."/>
            <person name="Hussain F."/>
            <person name="Le Roux F."/>
            <person name="Mincer T."/>
            <person name="Polz M.F."/>
        </authorList>
    </citation>
    <scope>NUCLEOTIDE SEQUENCE [LARGE SCALE GENOMIC DNA]</scope>
    <source>
        <strain evidence="1 2">5S-186</strain>
    </source>
</reference>
<evidence type="ECO:0000313" key="2">
    <source>
        <dbReference type="Proteomes" id="UP000095059"/>
    </source>
</evidence>
<dbReference type="RefSeq" id="WP_017022736.1">
    <property type="nucleotide sequence ID" value="NZ_AJYJ02000094.1"/>
</dbReference>
<dbReference type="PANTHER" id="PTHR36572:SF2">
    <property type="entry name" value="DNA DAMAGE-INDUCIBLE PROTEIN I"/>
    <property type="match status" value="1"/>
</dbReference>
<evidence type="ECO:0000313" key="1">
    <source>
        <dbReference type="EMBL" id="OEF12665.1"/>
    </source>
</evidence>
<dbReference type="Pfam" id="PF06183">
    <property type="entry name" value="DinI"/>
    <property type="match status" value="1"/>
</dbReference>